<reference evidence="2" key="1">
    <citation type="journal article" date="2014" name="Proc. Natl. Acad. Sci. U.S.A.">
        <title>Extensive sampling of basidiomycete genomes demonstrates inadequacy of the white-rot/brown-rot paradigm for wood decay fungi.</title>
        <authorList>
            <person name="Riley R."/>
            <person name="Salamov A.A."/>
            <person name="Brown D.W."/>
            <person name="Nagy L.G."/>
            <person name="Floudas D."/>
            <person name="Held B.W."/>
            <person name="Levasseur A."/>
            <person name="Lombard V."/>
            <person name="Morin E."/>
            <person name="Otillar R."/>
            <person name="Lindquist E.A."/>
            <person name="Sun H."/>
            <person name="LaButti K.M."/>
            <person name="Schmutz J."/>
            <person name="Jabbour D."/>
            <person name="Luo H."/>
            <person name="Baker S.E."/>
            <person name="Pisabarro A.G."/>
            <person name="Walton J.D."/>
            <person name="Blanchette R.A."/>
            <person name="Henrissat B."/>
            <person name="Martin F."/>
            <person name="Cullen D."/>
            <person name="Hibbett D.S."/>
            <person name="Grigoriev I.V."/>
        </authorList>
    </citation>
    <scope>NUCLEOTIDE SEQUENCE [LARGE SCALE GENOMIC DNA]</scope>
    <source>
        <strain evidence="2">MUCL 33604</strain>
    </source>
</reference>
<organism evidence="1 2">
    <name type="scientific">Jaapia argillacea MUCL 33604</name>
    <dbReference type="NCBI Taxonomy" id="933084"/>
    <lineage>
        <taxon>Eukaryota</taxon>
        <taxon>Fungi</taxon>
        <taxon>Dikarya</taxon>
        <taxon>Basidiomycota</taxon>
        <taxon>Agaricomycotina</taxon>
        <taxon>Agaricomycetes</taxon>
        <taxon>Agaricomycetidae</taxon>
        <taxon>Jaapiales</taxon>
        <taxon>Jaapiaceae</taxon>
        <taxon>Jaapia</taxon>
    </lineage>
</organism>
<gene>
    <name evidence="1" type="ORF">JAAARDRAFT_193106</name>
</gene>
<dbReference type="InParanoid" id="A0A067Q4Y9"/>
<protein>
    <recommendedName>
        <fullName evidence="3">F-box domain-containing protein</fullName>
    </recommendedName>
</protein>
<dbReference type="HOGENOM" id="CLU_473309_0_0_1"/>
<dbReference type="SUPFAM" id="SSF52058">
    <property type="entry name" value="L domain-like"/>
    <property type="match status" value="1"/>
</dbReference>
<evidence type="ECO:0000313" key="1">
    <source>
        <dbReference type="EMBL" id="KDQ58552.1"/>
    </source>
</evidence>
<sequence length="576" mass="64579">MRFSWKLFTENPSLEPTQPRDSIATPGVPPEIVLVIFQLFLPHSTTISEALSTQADFAKLLVVCRAWCCCGITTLYERPIVTWSASHLFTRTLQGNAARADAVRTIIVEVHAGQSVGSRSRLRTVPKSRLENITALMNACPYTHSLALYSSLIPPTACSSATIAPSYLRALRRLSLDGFAVSFPFSDPGLVLPSLEELSLENFPLDSSTVWPTCPSLRRFRLAHCRYRRTNTLISLIPVSSMVLLQIELCGVLFEDQNIPDALYPYATTLQSLQINSIWLSRSIRDIDYGRFHDVRHLMLVLSAPQPPSTSIRSTIPEMPNLEELVLTCASSTRSAFSVMTVVNDLLSLFRDDESRILFPRLHHLLIQGNAHLWDGLQEPSNDCASNLESLCDGRGITLQIREFSFKQSSFNVGSSSPWAEVLGTGNAVPSNLTSVPFRAALRANVSIVNISHAFSLHSPGIYRPISSTFDPLMNPMAKRRFRVNEFPFIPPLFTRTKCDTKSQLRLHPLCEILELDPFSHPEFPDVFRLWDRNLDDYEAVLCGPVGFVDRRCTGIVSYHSGWLKLCKCLVHYRRA</sequence>
<evidence type="ECO:0008006" key="3">
    <source>
        <dbReference type="Google" id="ProtNLM"/>
    </source>
</evidence>
<name>A0A067Q4Y9_9AGAM</name>
<dbReference type="Proteomes" id="UP000027265">
    <property type="component" value="Unassembled WGS sequence"/>
</dbReference>
<dbReference type="InterPro" id="IPR032675">
    <property type="entry name" value="LRR_dom_sf"/>
</dbReference>
<evidence type="ECO:0000313" key="2">
    <source>
        <dbReference type="Proteomes" id="UP000027265"/>
    </source>
</evidence>
<keyword evidence="2" id="KW-1185">Reference proteome</keyword>
<dbReference type="EMBL" id="KL197717">
    <property type="protein sequence ID" value="KDQ58552.1"/>
    <property type="molecule type" value="Genomic_DNA"/>
</dbReference>
<dbReference type="Gene3D" id="3.80.10.10">
    <property type="entry name" value="Ribonuclease Inhibitor"/>
    <property type="match status" value="1"/>
</dbReference>
<proteinExistence type="predicted"/>
<accession>A0A067Q4Y9</accession>
<dbReference type="AlphaFoldDB" id="A0A067Q4Y9"/>